<protein>
    <submittedName>
        <fullName evidence="2">Uncharacterized protein</fullName>
    </submittedName>
</protein>
<dbReference type="RefSeq" id="XP_007398615.1">
    <property type="nucleotide sequence ID" value="XM_007398553.1"/>
</dbReference>
<dbReference type="SUPFAM" id="SSF52047">
    <property type="entry name" value="RNI-like"/>
    <property type="match status" value="1"/>
</dbReference>
<feature type="compositionally biased region" description="Polar residues" evidence="1">
    <location>
        <begin position="38"/>
        <end position="47"/>
    </location>
</feature>
<reference evidence="2 3" key="1">
    <citation type="journal article" date="2012" name="BMC Genomics">
        <title>Comparative genomics of the white-rot fungi, Phanerochaete carnosa and P. chrysosporium, to elucidate the genetic basis of the distinct wood types they colonize.</title>
        <authorList>
            <person name="Suzuki H."/>
            <person name="MacDonald J."/>
            <person name="Syed K."/>
            <person name="Salamov A."/>
            <person name="Hori C."/>
            <person name="Aerts A."/>
            <person name="Henrissat B."/>
            <person name="Wiebenga A."/>
            <person name="vanKuyk P.A."/>
            <person name="Barry K."/>
            <person name="Lindquist E."/>
            <person name="LaButti K."/>
            <person name="Lapidus A."/>
            <person name="Lucas S."/>
            <person name="Coutinho P."/>
            <person name="Gong Y."/>
            <person name="Samejima M."/>
            <person name="Mahadevan R."/>
            <person name="Abou-Zaid M."/>
            <person name="de Vries R.P."/>
            <person name="Igarashi K."/>
            <person name="Yadav J.S."/>
            <person name="Grigoriev I.V."/>
            <person name="Master E.R."/>
        </authorList>
    </citation>
    <scope>NUCLEOTIDE SEQUENCE [LARGE SCALE GENOMIC DNA]</scope>
    <source>
        <strain evidence="2 3">HHB-10118-sp</strain>
    </source>
</reference>
<dbReference type="GeneID" id="18910353"/>
<keyword evidence="3" id="KW-1185">Reference proteome</keyword>
<feature type="compositionally biased region" description="Basic and acidic residues" evidence="1">
    <location>
        <begin position="61"/>
        <end position="113"/>
    </location>
</feature>
<dbReference type="STRING" id="650164.K5UQZ3"/>
<evidence type="ECO:0000256" key="1">
    <source>
        <dbReference type="SAM" id="MobiDB-lite"/>
    </source>
</evidence>
<gene>
    <name evidence="2" type="ORF">PHACADRAFT_186437</name>
</gene>
<accession>K5UQZ3</accession>
<dbReference type="OrthoDB" id="2685413at2759"/>
<dbReference type="Gene3D" id="3.80.10.10">
    <property type="entry name" value="Ribonuclease Inhibitor"/>
    <property type="match status" value="1"/>
</dbReference>
<dbReference type="AlphaFoldDB" id="K5UQZ3"/>
<evidence type="ECO:0000313" key="2">
    <source>
        <dbReference type="EMBL" id="EKM52261.1"/>
    </source>
</evidence>
<organism evidence="2 3">
    <name type="scientific">Phanerochaete carnosa (strain HHB-10118-sp)</name>
    <name type="common">White-rot fungus</name>
    <name type="synonym">Peniophora carnosa</name>
    <dbReference type="NCBI Taxonomy" id="650164"/>
    <lineage>
        <taxon>Eukaryota</taxon>
        <taxon>Fungi</taxon>
        <taxon>Dikarya</taxon>
        <taxon>Basidiomycota</taxon>
        <taxon>Agaricomycotina</taxon>
        <taxon>Agaricomycetes</taxon>
        <taxon>Polyporales</taxon>
        <taxon>Phanerochaetaceae</taxon>
        <taxon>Phanerochaete</taxon>
    </lineage>
</organism>
<dbReference type="KEGG" id="pco:PHACADRAFT_186437"/>
<feature type="compositionally biased region" description="Low complexity" evidence="1">
    <location>
        <begin position="50"/>
        <end position="59"/>
    </location>
</feature>
<dbReference type="Proteomes" id="UP000008370">
    <property type="component" value="Unassembled WGS sequence"/>
</dbReference>
<sequence length="453" mass="48931">MKRRPGGRPARSCCGRGRAGGRTQEEEEEERRVRTQVTDTGTGTAEGQKTRQTAAARATSTHRDERDGVPRLERVEREGGDAAGDEPHGDGGGDVLGEGRVEGAEPGEAGEHAPHRRVVPEAGCLVCKPRQDAPDLCPRPGHVPDDLPDWHVGERAAKDGQPAKHPLQHAMERHFCVHAGSRGCPPPDLWSLARVRRALLSLSLKKGGPPLTSESAARPSDGMGELKFPKFKHVTQFSLSANAGSSTQAYDFLAQNRGALRSIHLHNLNWPFPAEQLSLRNLTHLDFLGTFAADSLGLAAILAHGTQLESLRLQCVLECATASAQFREHASALPFLRHFAFALRGYRVNDYDLFPALSAFLADRTQLRTLHLTVPSADWAQRVMMRVRMSALCWACSLSVWCVGSERAVRTRAASIEQRERERTGAHQSGGQSGGTGTGSRSGTGRGEAGGAS</sequence>
<feature type="compositionally biased region" description="Low complexity" evidence="1">
    <location>
        <begin position="7"/>
        <end position="16"/>
    </location>
</feature>
<dbReference type="InParanoid" id="K5UQZ3"/>
<name>K5UQZ3_PHACS</name>
<feature type="region of interest" description="Disordered" evidence="1">
    <location>
        <begin position="1"/>
        <end position="116"/>
    </location>
</feature>
<dbReference type="InterPro" id="IPR032675">
    <property type="entry name" value="LRR_dom_sf"/>
</dbReference>
<dbReference type="HOGENOM" id="CLU_604260_0_0_1"/>
<dbReference type="EMBL" id="JH930475">
    <property type="protein sequence ID" value="EKM52261.1"/>
    <property type="molecule type" value="Genomic_DNA"/>
</dbReference>
<evidence type="ECO:0000313" key="3">
    <source>
        <dbReference type="Proteomes" id="UP000008370"/>
    </source>
</evidence>
<proteinExistence type="predicted"/>
<feature type="compositionally biased region" description="Gly residues" evidence="1">
    <location>
        <begin position="431"/>
        <end position="453"/>
    </location>
</feature>
<feature type="region of interest" description="Disordered" evidence="1">
    <location>
        <begin position="414"/>
        <end position="453"/>
    </location>
</feature>